<dbReference type="Proteomes" id="UP000199019">
    <property type="component" value="Unassembled WGS sequence"/>
</dbReference>
<protein>
    <submittedName>
        <fullName evidence="3">Ribonuclease HI</fullName>
    </submittedName>
</protein>
<organism evidence="3 4">
    <name type="scientific">Pedococcus cremeus</name>
    <dbReference type="NCBI Taxonomy" id="587636"/>
    <lineage>
        <taxon>Bacteria</taxon>
        <taxon>Bacillati</taxon>
        <taxon>Actinomycetota</taxon>
        <taxon>Actinomycetes</taxon>
        <taxon>Micrococcales</taxon>
        <taxon>Intrasporangiaceae</taxon>
        <taxon>Pedococcus</taxon>
    </lineage>
</organism>
<dbReference type="SUPFAM" id="SSF54427">
    <property type="entry name" value="NTF2-like"/>
    <property type="match status" value="1"/>
</dbReference>
<evidence type="ECO:0000256" key="1">
    <source>
        <dbReference type="SAM" id="MobiDB-lite"/>
    </source>
</evidence>
<sequence>MVHLPTDDELDVVQDCERALLTGAVRGDRMSAGLLIHEDFREVGASGRIWDREHILTMMEEDAAAAPVRIEASDMAAVGLAPDVVLVTYETRSGAGHARRSSVWLRESGRWQLRHHQGTRVPADGDAGTADDAASTTDDAGSAGA</sequence>
<dbReference type="OrthoDB" id="7845843at2"/>
<dbReference type="InterPro" id="IPR027843">
    <property type="entry name" value="DUF4440"/>
</dbReference>
<dbReference type="Gene3D" id="3.10.450.50">
    <property type="match status" value="1"/>
</dbReference>
<dbReference type="AlphaFoldDB" id="A0A1H9XUG7"/>
<reference evidence="4" key="1">
    <citation type="submission" date="2016-10" db="EMBL/GenBank/DDBJ databases">
        <authorList>
            <person name="Varghese N."/>
            <person name="Submissions S."/>
        </authorList>
    </citation>
    <scope>NUCLEOTIDE SEQUENCE [LARGE SCALE GENOMIC DNA]</scope>
    <source>
        <strain evidence="4">CGMCC 1.6963</strain>
    </source>
</reference>
<dbReference type="STRING" id="587636.SAMN05216199_0364"/>
<dbReference type="Pfam" id="PF14534">
    <property type="entry name" value="DUF4440"/>
    <property type="match status" value="1"/>
</dbReference>
<keyword evidence="4" id="KW-1185">Reference proteome</keyword>
<feature type="domain" description="DUF4440" evidence="2">
    <location>
        <begin position="13"/>
        <end position="113"/>
    </location>
</feature>
<feature type="region of interest" description="Disordered" evidence="1">
    <location>
        <begin position="115"/>
        <end position="145"/>
    </location>
</feature>
<dbReference type="InterPro" id="IPR032710">
    <property type="entry name" value="NTF2-like_dom_sf"/>
</dbReference>
<evidence type="ECO:0000313" key="4">
    <source>
        <dbReference type="Proteomes" id="UP000199019"/>
    </source>
</evidence>
<evidence type="ECO:0000259" key="2">
    <source>
        <dbReference type="Pfam" id="PF14534"/>
    </source>
</evidence>
<name>A0A1H9XUG7_9MICO</name>
<dbReference type="RefSeq" id="WP_091762948.1">
    <property type="nucleotide sequence ID" value="NZ_FOHB01000012.1"/>
</dbReference>
<evidence type="ECO:0000313" key="3">
    <source>
        <dbReference type="EMBL" id="SES49417.1"/>
    </source>
</evidence>
<accession>A0A1H9XUG7</accession>
<gene>
    <name evidence="3" type="ORF">SAMN05216199_0364</name>
</gene>
<proteinExistence type="predicted"/>
<dbReference type="EMBL" id="FOHB01000012">
    <property type="protein sequence ID" value="SES49417.1"/>
    <property type="molecule type" value="Genomic_DNA"/>
</dbReference>
<feature type="compositionally biased region" description="Low complexity" evidence="1">
    <location>
        <begin position="124"/>
        <end position="145"/>
    </location>
</feature>